<comment type="similarity">
    <text evidence="2">Belongs to the glucose-1-phosphate thymidylyltransferase family.</text>
</comment>
<sequence>MEPVGLIPCAGKGSRLSLPFSKELFPNVHTTSYSPILMYTINAMKEAGIRHLVITVNPDKSDIIKFLGNGSKWGVTLSYCVHAQPRSLPESIDEAYHLIVDKTVAFAMPDTYVQPANFLRKLVISHREDPTREVTLGCFQTDNPSKFGMVDFVEDSGKVLAVYDKPASSTLQWMWGAMVWNPSFAESIHQFVKQKNAGNSSSKELILSDALASLIEQRKVNAHRFHHGRYRDLGTYDEIRLWSKNE</sequence>
<dbReference type="GO" id="GO:0008879">
    <property type="term" value="F:glucose-1-phosphate thymidylyltransferase activity"/>
    <property type="evidence" value="ECO:0007669"/>
    <property type="project" value="UniProtKB-EC"/>
</dbReference>
<evidence type="ECO:0000256" key="3">
    <source>
        <dbReference type="ARBA" id="ARBA00012461"/>
    </source>
</evidence>
<dbReference type="OrthoDB" id="9801899at2"/>
<reference evidence="13 14" key="1">
    <citation type="journal article" date="2015" name="J. Biotechnol.">
        <title>Complete genome sequence of Paenibacillus beijingensis 7188(T) (=DSM 24997(T)), a novel rhizobacterium from jujube garden soil.</title>
        <authorList>
            <person name="Kwak Y."/>
            <person name="Shin J.H."/>
        </authorList>
    </citation>
    <scope>NUCLEOTIDE SEQUENCE [LARGE SCALE GENOMIC DNA]</scope>
    <source>
        <strain evidence="13 14">DSM 24997</strain>
    </source>
</reference>
<evidence type="ECO:0000259" key="12">
    <source>
        <dbReference type="Pfam" id="PF00483"/>
    </source>
</evidence>
<organism evidence="13 14">
    <name type="scientific">Paenibacillus beijingensis</name>
    <dbReference type="NCBI Taxonomy" id="1126833"/>
    <lineage>
        <taxon>Bacteria</taxon>
        <taxon>Bacillati</taxon>
        <taxon>Bacillota</taxon>
        <taxon>Bacilli</taxon>
        <taxon>Bacillales</taxon>
        <taxon>Paenibacillaceae</taxon>
        <taxon>Paenibacillus</taxon>
    </lineage>
</organism>
<evidence type="ECO:0000256" key="8">
    <source>
        <dbReference type="ARBA" id="ARBA00022842"/>
    </source>
</evidence>
<gene>
    <name evidence="13" type="ORF">VN24_21730</name>
</gene>
<dbReference type="Gene3D" id="3.90.550.10">
    <property type="entry name" value="Spore Coat Polysaccharide Biosynthesis Protein SpsA, Chain A"/>
    <property type="match status" value="1"/>
</dbReference>
<dbReference type="InterPro" id="IPR029044">
    <property type="entry name" value="Nucleotide-diphossugar_trans"/>
</dbReference>
<dbReference type="SUPFAM" id="SSF53448">
    <property type="entry name" value="Nucleotide-diphospho-sugar transferases"/>
    <property type="match status" value="1"/>
</dbReference>
<dbReference type="InterPro" id="IPR005835">
    <property type="entry name" value="NTP_transferase_dom"/>
</dbReference>
<dbReference type="PATRIC" id="fig|1126833.4.peg.4773"/>
<dbReference type="PANTHER" id="PTHR43532">
    <property type="entry name" value="GLUCOSE-1-PHOSPHATE THYMIDYLYLTRANSFERASE"/>
    <property type="match status" value="1"/>
</dbReference>
<evidence type="ECO:0000256" key="11">
    <source>
        <dbReference type="ARBA" id="ARBA00049336"/>
    </source>
</evidence>
<dbReference type="Pfam" id="PF00483">
    <property type="entry name" value="NTP_transferase"/>
    <property type="match status" value="1"/>
</dbReference>
<dbReference type="EMBL" id="CP011058">
    <property type="protein sequence ID" value="AJY76710.1"/>
    <property type="molecule type" value="Genomic_DNA"/>
</dbReference>
<evidence type="ECO:0000256" key="7">
    <source>
        <dbReference type="ARBA" id="ARBA00022723"/>
    </source>
</evidence>
<dbReference type="STRING" id="1126833.VN24_21730"/>
<dbReference type="PANTHER" id="PTHR43532:SF1">
    <property type="entry name" value="GLUCOSE-1-PHOSPHATE THYMIDYLYLTRANSFERASE 1"/>
    <property type="match status" value="1"/>
</dbReference>
<dbReference type="KEGG" id="pbj:VN24_21730"/>
<evidence type="ECO:0000256" key="2">
    <source>
        <dbReference type="ARBA" id="ARBA00010480"/>
    </source>
</evidence>
<keyword evidence="5" id="KW-0808">Transferase</keyword>
<dbReference type="GO" id="GO:0046872">
    <property type="term" value="F:metal ion binding"/>
    <property type="evidence" value="ECO:0007669"/>
    <property type="project" value="UniProtKB-KW"/>
</dbReference>
<keyword evidence="7" id="KW-0479">Metal-binding</keyword>
<dbReference type="RefSeq" id="WP_045672135.1">
    <property type="nucleotide sequence ID" value="NZ_CP011058.1"/>
</dbReference>
<evidence type="ECO:0000256" key="1">
    <source>
        <dbReference type="ARBA" id="ARBA00001946"/>
    </source>
</evidence>
<comment type="cofactor">
    <cofactor evidence="1">
        <name>Mg(2+)</name>
        <dbReference type="ChEBI" id="CHEBI:18420"/>
    </cofactor>
</comment>
<accession>A0A0D5NNJ2</accession>
<evidence type="ECO:0000313" key="13">
    <source>
        <dbReference type="EMBL" id="AJY76710.1"/>
    </source>
</evidence>
<dbReference type="HOGENOM" id="CLU_1007608_0_0_9"/>
<keyword evidence="14" id="KW-1185">Reference proteome</keyword>
<dbReference type="Proteomes" id="UP000032633">
    <property type="component" value="Chromosome"/>
</dbReference>
<dbReference type="AlphaFoldDB" id="A0A0D5NNJ2"/>
<protein>
    <recommendedName>
        <fullName evidence="4">Glucose-1-phosphate thymidylyltransferase</fullName>
        <ecNumber evidence="3">2.7.7.24</ecNumber>
    </recommendedName>
    <alternativeName>
        <fullName evidence="10">dTDP-glucose pyrophosphorylase</fullName>
    </alternativeName>
    <alternativeName>
        <fullName evidence="9">dTDP-glucose synthase</fullName>
    </alternativeName>
</protein>
<evidence type="ECO:0000256" key="10">
    <source>
        <dbReference type="ARBA" id="ARBA00032598"/>
    </source>
</evidence>
<evidence type="ECO:0000313" key="14">
    <source>
        <dbReference type="Proteomes" id="UP000032633"/>
    </source>
</evidence>
<dbReference type="EC" id="2.7.7.24" evidence="3"/>
<evidence type="ECO:0000256" key="4">
    <source>
        <dbReference type="ARBA" id="ARBA00017654"/>
    </source>
</evidence>
<keyword evidence="6" id="KW-0548">Nucleotidyltransferase</keyword>
<feature type="domain" description="Nucleotidyl transferase" evidence="12">
    <location>
        <begin position="6"/>
        <end position="239"/>
    </location>
</feature>
<reference evidence="14" key="2">
    <citation type="submission" date="2015-03" db="EMBL/GenBank/DDBJ databases">
        <title>Genome sequence of Paenibacillus beijingensis strain DSM 24997T.</title>
        <authorList>
            <person name="Kwak Y."/>
            <person name="Shin J.-H."/>
        </authorList>
    </citation>
    <scope>NUCLEOTIDE SEQUENCE [LARGE SCALE GENOMIC DNA]</scope>
    <source>
        <strain evidence="14">DSM 24997</strain>
    </source>
</reference>
<evidence type="ECO:0000256" key="6">
    <source>
        <dbReference type="ARBA" id="ARBA00022695"/>
    </source>
</evidence>
<name>A0A0D5NNJ2_9BACL</name>
<dbReference type="InterPro" id="IPR005907">
    <property type="entry name" value="G1P_thy_trans_s"/>
</dbReference>
<keyword evidence="8" id="KW-0460">Magnesium</keyword>
<evidence type="ECO:0000256" key="5">
    <source>
        <dbReference type="ARBA" id="ARBA00022679"/>
    </source>
</evidence>
<proteinExistence type="inferred from homology"/>
<comment type="catalytic activity">
    <reaction evidence="11">
        <text>dTTP + alpha-D-glucose 1-phosphate + H(+) = dTDP-alpha-D-glucose + diphosphate</text>
        <dbReference type="Rhea" id="RHEA:15225"/>
        <dbReference type="ChEBI" id="CHEBI:15378"/>
        <dbReference type="ChEBI" id="CHEBI:33019"/>
        <dbReference type="ChEBI" id="CHEBI:37568"/>
        <dbReference type="ChEBI" id="CHEBI:57477"/>
        <dbReference type="ChEBI" id="CHEBI:58601"/>
        <dbReference type="EC" id="2.7.7.24"/>
    </reaction>
</comment>
<evidence type="ECO:0000256" key="9">
    <source>
        <dbReference type="ARBA" id="ARBA00032492"/>
    </source>
</evidence>